<sequence length="123" mass="13631">MIHSAGGEGEPSGRKARQPQPGDTTGPGHGTEEQGNRSIYLVSERQMMGEARNEDMEHIPYLKTLSEAEAPYPKPLTEGDIRPGSPLLKLEKEDPKKHPLEYWPGSEERVVIHGDAARLRLPL</sequence>
<feature type="region of interest" description="Disordered" evidence="1">
    <location>
        <begin position="1"/>
        <end position="51"/>
    </location>
</feature>
<organism evidence="2">
    <name type="scientific">Aspergillus niger</name>
    <dbReference type="NCBI Taxonomy" id="5061"/>
    <lineage>
        <taxon>Eukaryota</taxon>
        <taxon>Fungi</taxon>
        <taxon>Dikarya</taxon>
        <taxon>Ascomycota</taxon>
        <taxon>Pezizomycotina</taxon>
        <taxon>Eurotiomycetes</taxon>
        <taxon>Eurotiomycetidae</taxon>
        <taxon>Eurotiales</taxon>
        <taxon>Aspergillaceae</taxon>
        <taxon>Aspergillus</taxon>
        <taxon>Aspergillus subgen. Circumdati</taxon>
    </lineage>
</organism>
<reference evidence="2" key="2">
    <citation type="submission" date="2025-08" db="UniProtKB">
        <authorList>
            <consortium name="RefSeq"/>
        </authorList>
    </citation>
    <scope>IDENTIFICATION</scope>
</reference>
<dbReference type="RefSeq" id="XP_059603402.1">
    <property type="nucleotide sequence ID" value="XM_059746382.1"/>
</dbReference>
<gene>
    <name evidence="2" type="ORF">An02g06800</name>
</gene>
<evidence type="ECO:0000256" key="1">
    <source>
        <dbReference type="SAM" id="MobiDB-lite"/>
    </source>
</evidence>
<reference evidence="2" key="1">
    <citation type="submission" date="2025-02" db="EMBL/GenBank/DDBJ databases">
        <authorList>
            <consortium name="NCBI Genome Project"/>
        </authorList>
    </citation>
    <scope>NUCLEOTIDE SEQUENCE</scope>
</reference>
<dbReference type="VEuPathDB" id="FungiDB:An02g06800"/>
<name>A0AAJ8BT39_ASPNG</name>
<dbReference type="AlphaFoldDB" id="A0AAJ8BT39"/>
<accession>A0AAJ8BT39</accession>
<feature type="compositionally biased region" description="Gly residues" evidence="1">
    <location>
        <begin position="1"/>
        <end position="10"/>
    </location>
</feature>
<dbReference type="KEGG" id="ang:An02g06800"/>
<protein>
    <submittedName>
        <fullName evidence="2">Uncharacterized protein</fullName>
    </submittedName>
</protein>
<proteinExistence type="predicted"/>
<evidence type="ECO:0000313" key="2">
    <source>
        <dbReference type="RefSeq" id="XP_059603402.1"/>
    </source>
</evidence>
<dbReference type="GeneID" id="84590372"/>
<feature type="region of interest" description="Disordered" evidence="1">
    <location>
        <begin position="71"/>
        <end position="93"/>
    </location>
</feature>